<accession>A0A653IF76</accession>
<dbReference type="AlphaFoldDB" id="A0A653IF76"/>
<dbReference type="EMBL" id="CABWKQ010000030">
    <property type="protein sequence ID" value="VWX37802.1"/>
    <property type="molecule type" value="Genomic_DNA"/>
</dbReference>
<sequence length="96" mass="11065">MMIHSIRTHAFSILFYTLSFAFVLFLLTPRPDEKVHQLLTASVTVDENVTVEQVAEVYNDGSMTNQEYIDWLIKNNELETKHVISKDKIVVPIAQQ</sequence>
<keyword evidence="1" id="KW-0472">Membrane</keyword>
<feature type="transmembrane region" description="Helical" evidence="1">
    <location>
        <begin position="6"/>
        <end position="27"/>
    </location>
</feature>
<keyword evidence="3" id="KW-1185">Reference proteome</keyword>
<reference evidence="2 3" key="1">
    <citation type="submission" date="2019-10" db="EMBL/GenBank/DDBJ databases">
        <authorList>
            <person name="Karimi E."/>
        </authorList>
    </citation>
    <scope>NUCLEOTIDE SEQUENCE [LARGE SCALE GENOMIC DNA]</scope>
    <source>
        <strain evidence="2">Exiguobacterium sp. 9Y</strain>
    </source>
</reference>
<name>A0A653IF76_9BACL</name>
<protein>
    <recommendedName>
        <fullName evidence="4">LysM domain-containing protein</fullName>
    </recommendedName>
</protein>
<evidence type="ECO:0000313" key="2">
    <source>
        <dbReference type="EMBL" id="VWX37802.1"/>
    </source>
</evidence>
<evidence type="ECO:0000256" key="1">
    <source>
        <dbReference type="SAM" id="Phobius"/>
    </source>
</evidence>
<organism evidence="2 3">
    <name type="scientific">Exiguobacterium oxidotolerans</name>
    <dbReference type="NCBI Taxonomy" id="223958"/>
    <lineage>
        <taxon>Bacteria</taxon>
        <taxon>Bacillati</taxon>
        <taxon>Bacillota</taxon>
        <taxon>Bacilli</taxon>
        <taxon>Bacillales</taxon>
        <taxon>Bacillales Family XII. Incertae Sedis</taxon>
        <taxon>Exiguobacterium</taxon>
    </lineage>
</organism>
<keyword evidence="1" id="KW-1133">Transmembrane helix</keyword>
<proteinExistence type="predicted"/>
<evidence type="ECO:0000313" key="3">
    <source>
        <dbReference type="Proteomes" id="UP000439752"/>
    </source>
</evidence>
<evidence type="ECO:0008006" key="4">
    <source>
        <dbReference type="Google" id="ProtNLM"/>
    </source>
</evidence>
<gene>
    <name evidence="2" type="ORF">EXIGUO9Y_360082</name>
</gene>
<keyword evidence="1" id="KW-0812">Transmembrane</keyword>
<dbReference type="Proteomes" id="UP000439752">
    <property type="component" value="Unassembled WGS sequence"/>
</dbReference>